<dbReference type="PANTHER" id="PTHR33973:SF4">
    <property type="entry name" value="OS07G0153300 PROTEIN"/>
    <property type="match status" value="1"/>
</dbReference>
<proteinExistence type="predicted"/>
<dbReference type="PANTHER" id="PTHR33973">
    <property type="entry name" value="OS07G0153300 PROTEIN"/>
    <property type="match status" value="1"/>
</dbReference>
<evidence type="ECO:0000313" key="1">
    <source>
        <dbReference type="EMBL" id="MDP4302248.1"/>
    </source>
</evidence>
<accession>A0ABT9G6Y2</accession>
<dbReference type="Proteomes" id="UP001235760">
    <property type="component" value="Unassembled WGS sequence"/>
</dbReference>
<dbReference type="EMBL" id="JAUZEE010000010">
    <property type="protein sequence ID" value="MDP4302248.1"/>
    <property type="molecule type" value="Genomic_DNA"/>
</dbReference>
<dbReference type="RefSeq" id="WP_305750791.1">
    <property type="nucleotide sequence ID" value="NZ_JAUZEE010000010.1"/>
</dbReference>
<name>A0ABT9G6Y2_LEPDI</name>
<evidence type="ECO:0000313" key="2">
    <source>
        <dbReference type="Proteomes" id="UP001235760"/>
    </source>
</evidence>
<keyword evidence="2" id="KW-1185">Reference proteome</keyword>
<dbReference type="Pfam" id="PF07103">
    <property type="entry name" value="DUF1365"/>
    <property type="match status" value="1"/>
</dbReference>
<comment type="caution">
    <text evidence="1">The sequence shown here is derived from an EMBL/GenBank/DDBJ whole genome shotgun (WGS) entry which is preliminary data.</text>
</comment>
<gene>
    <name evidence="1" type="ORF">Q8X39_16550</name>
</gene>
<protein>
    <submittedName>
        <fullName evidence="1">DUF1365 domain-containing protein</fullName>
    </submittedName>
</protein>
<dbReference type="InterPro" id="IPR010775">
    <property type="entry name" value="DUF1365"/>
</dbReference>
<reference evidence="1 2" key="1">
    <citation type="submission" date="2023-08" db="EMBL/GenBank/DDBJ databases">
        <authorList>
            <person name="Roldan D.M."/>
            <person name="Menes R.J."/>
        </authorList>
    </citation>
    <scope>NUCLEOTIDE SEQUENCE [LARGE SCALE GENOMIC DNA]</scope>
    <source>
        <strain evidence="1 2">CCM 2812</strain>
    </source>
</reference>
<organism evidence="1 2">
    <name type="scientific">Leptothrix discophora</name>
    <dbReference type="NCBI Taxonomy" id="89"/>
    <lineage>
        <taxon>Bacteria</taxon>
        <taxon>Pseudomonadati</taxon>
        <taxon>Pseudomonadota</taxon>
        <taxon>Betaproteobacteria</taxon>
        <taxon>Burkholderiales</taxon>
        <taxon>Sphaerotilaceae</taxon>
        <taxon>Leptothrix</taxon>
    </lineage>
</organism>
<sequence>MTMPTPSTPAGAWVGDVAPLLLRGEVSHTRLRPTLHGFRYPTWMLMLPLRAWARKPGGALARNRAALVNFRDADHGEGGQDALAWIDALLRSEGMAAADLDGGEIWLQTYPRVLGYAFKPVSFWYAHAADGRLVAVLAEVNNTFGERHAYLLQGDALGWGREVRSRKVFHVSPFCSVEGSYRFRFLRSLAEGGRPERLIARVDHDDASGPLIETRISGSLLPLTPRHLWRAWLAMPLLTLGVWSRIHWQALRLWLKRVPFFRKPAPPSIPVSR</sequence>